<dbReference type="Proteomes" id="UP000053558">
    <property type="component" value="Unassembled WGS sequence"/>
</dbReference>
<accession>A0A5M3M9K0</accession>
<dbReference type="GeneID" id="19201439"/>
<protein>
    <recommendedName>
        <fullName evidence="4">Ferritin-like domain-containing protein</fullName>
    </recommendedName>
</protein>
<dbReference type="OrthoDB" id="2098436at2759"/>
<gene>
    <name evidence="2" type="ORF">CONPUDRAFT_140036</name>
</gene>
<evidence type="ECO:0000313" key="3">
    <source>
        <dbReference type="Proteomes" id="UP000053558"/>
    </source>
</evidence>
<organism evidence="2 3">
    <name type="scientific">Coniophora puteana (strain RWD-64-598)</name>
    <name type="common">Brown rot fungus</name>
    <dbReference type="NCBI Taxonomy" id="741705"/>
    <lineage>
        <taxon>Eukaryota</taxon>
        <taxon>Fungi</taxon>
        <taxon>Dikarya</taxon>
        <taxon>Basidiomycota</taxon>
        <taxon>Agaricomycotina</taxon>
        <taxon>Agaricomycetes</taxon>
        <taxon>Agaricomycetidae</taxon>
        <taxon>Boletales</taxon>
        <taxon>Coniophorineae</taxon>
        <taxon>Coniophoraceae</taxon>
        <taxon>Coniophora</taxon>
    </lineage>
</organism>
<comment type="caution">
    <text evidence="2">The sequence shown here is derived from an EMBL/GenBank/DDBJ whole genome shotgun (WGS) entry which is preliminary data.</text>
</comment>
<name>A0A5M3M9K0_CONPW</name>
<dbReference type="InterPro" id="IPR052965">
    <property type="entry name" value="Pigment-catalase-like"/>
</dbReference>
<proteinExistence type="predicted"/>
<dbReference type="KEGG" id="cput:CONPUDRAFT_140036"/>
<dbReference type="CDD" id="cd00657">
    <property type="entry name" value="Ferritin_like"/>
    <property type="match status" value="1"/>
</dbReference>
<sequence length="305" mass="31562">MKFSAAFTSLCLAAVAVALPAEKRADSSTSAAPTVTDILNYALTLEHLENAFYAEGIKNFTHLSFIEAGLPGFAAGRFSEIAQHEATHVQFLAGALGESATQACNYNFPVTDAKSFAQVSYLLENVGTSAYSGAAQYLSGGTLTAAATILAVEARHSAWVNSAVLKANPWNGAFDTPLDLNQVYTLASGLITSCPSSNPTLPVKAFPALTFGSDMTAGKATTVSFNGSDASSADGTYVGFISGMNTTIVPVQNGQVTIPDGLMGVVYAVATSSESMTSDNVTLAGPAFLSFDFGPNGKPIGHWLL</sequence>
<evidence type="ECO:0000256" key="1">
    <source>
        <dbReference type="SAM" id="SignalP"/>
    </source>
</evidence>
<evidence type="ECO:0000313" key="2">
    <source>
        <dbReference type="EMBL" id="EIW75616.1"/>
    </source>
</evidence>
<keyword evidence="1" id="KW-0732">Signal</keyword>
<dbReference type="InterPro" id="IPR009078">
    <property type="entry name" value="Ferritin-like_SF"/>
</dbReference>
<dbReference type="EMBL" id="JH711588">
    <property type="protein sequence ID" value="EIW75616.1"/>
    <property type="molecule type" value="Genomic_DNA"/>
</dbReference>
<dbReference type="RefSeq" id="XP_007774316.1">
    <property type="nucleotide sequence ID" value="XM_007776126.1"/>
</dbReference>
<reference evidence="3" key="1">
    <citation type="journal article" date="2012" name="Science">
        <title>The Paleozoic origin of enzymatic lignin decomposition reconstructed from 31 fungal genomes.</title>
        <authorList>
            <person name="Floudas D."/>
            <person name="Binder M."/>
            <person name="Riley R."/>
            <person name="Barry K."/>
            <person name="Blanchette R.A."/>
            <person name="Henrissat B."/>
            <person name="Martinez A.T."/>
            <person name="Otillar R."/>
            <person name="Spatafora J.W."/>
            <person name="Yadav J.S."/>
            <person name="Aerts A."/>
            <person name="Benoit I."/>
            <person name="Boyd A."/>
            <person name="Carlson A."/>
            <person name="Copeland A."/>
            <person name="Coutinho P.M."/>
            <person name="de Vries R.P."/>
            <person name="Ferreira P."/>
            <person name="Findley K."/>
            <person name="Foster B."/>
            <person name="Gaskell J."/>
            <person name="Glotzer D."/>
            <person name="Gorecki P."/>
            <person name="Heitman J."/>
            <person name="Hesse C."/>
            <person name="Hori C."/>
            <person name="Igarashi K."/>
            <person name="Jurgens J.A."/>
            <person name="Kallen N."/>
            <person name="Kersten P."/>
            <person name="Kohler A."/>
            <person name="Kuees U."/>
            <person name="Kumar T.K.A."/>
            <person name="Kuo A."/>
            <person name="LaButti K."/>
            <person name="Larrondo L.F."/>
            <person name="Lindquist E."/>
            <person name="Ling A."/>
            <person name="Lombard V."/>
            <person name="Lucas S."/>
            <person name="Lundell T."/>
            <person name="Martin R."/>
            <person name="McLaughlin D.J."/>
            <person name="Morgenstern I."/>
            <person name="Morin E."/>
            <person name="Murat C."/>
            <person name="Nagy L.G."/>
            <person name="Nolan M."/>
            <person name="Ohm R.A."/>
            <person name="Patyshakuliyeva A."/>
            <person name="Rokas A."/>
            <person name="Ruiz-Duenas F.J."/>
            <person name="Sabat G."/>
            <person name="Salamov A."/>
            <person name="Samejima M."/>
            <person name="Schmutz J."/>
            <person name="Slot J.C."/>
            <person name="St John F."/>
            <person name="Stenlid J."/>
            <person name="Sun H."/>
            <person name="Sun S."/>
            <person name="Syed K."/>
            <person name="Tsang A."/>
            <person name="Wiebenga A."/>
            <person name="Young D."/>
            <person name="Pisabarro A."/>
            <person name="Eastwood D.C."/>
            <person name="Martin F."/>
            <person name="Cullen D."/>
            <person name="Grigoriev I.V."/>
            <person name="Hibbett D.S."/>
        </authorList>
    </citation>
    <scope>NUCLEOTIDE SEQUENCE [LARGE SCALE GENOMIC DNA]</scope>
    <source>
        <strain evidence="3">RWD-64-598 SS2</strain>
    </source>
</reference>
<evidence type="ECO:0008006" key="4">
    <source>
        <dbReference type="Google" id="ProtNLM"/>
    </source>
</evidence>
<dbReference type="OMA" id="MAWYHDM"/>
<dbReference type="SUPFAM" id="SSF47240">
    <property type="entry name" value="Ferritin-like"/>
    <property type="match status" value="1"/>
</dbReference>
<dbReference type="PANTHER" id="PTHR31694:SF26">
    <property type="entry name" value="OS05G0151100 PROTEIN"/>
    <property type="match status" value="1"/>
</dbReference>
<dbReference type="Pfam" id="PF13668">
    <property type="entry name" value="Ferritin_2"/>
    <property type="match status" value="1"/>
</dbReference>
<keyword evidence="3" id="KW-1185">Reference proteome</keyword>
<feature type="signal peptide" evidence="1">
    <location>
        <begin position="1"/>
        <end position="18"/>
    </location>
</feature>
<feature type="chain" id="PRO_5024376364" description="Ferritin-like domain-containing protein" evidence="1">
    <location>
        <begin position="19"/>
        <end position="305"/>
    </location>
</feature>
<dbReference type="AlphaFoldDB" id="A0A5M3M9K0"/>
<dbReference type="PANTHER" id="PTHR31694">
    <property type="entry name" value="DESICCATION-LIKE PROTEIN"/>
    <property type="match status" value="1"/>
</dbReference>